<dbReference type="OrthoDB" id="317332at2"/>
<dbReference type="InterPro" id="IPR004360">
    <property type="entry name" value="Glyas_Fos-R_dOase_dom"/>
</dbReference>
<dbReference type="AlphaFoldDB" id="A0A2V3DS66"/>
<name>A0A2V3DS66_9MICC</name>
<accession>A0A2V3DS66</accession>
<evidence type="ECO:0000313" key="2">
    <source>
        <dbReference type="Proteomes" id="UP000246303"/>
    </source>
</evidence>
<dbReference type="PROSITE" id="PS51819">
    <property type="entry name" value="VOC"/>
    <property type="match status" value="1"/>
</dbReference>
<dbReference type="Proteomes" id="UP000246303">
    <property type="component" value="Unassembled WGS sequence"/>
</dbReference>
<organism evidence="1 2">
    <name type="scientific">Arthrobacter psychrochitiniphilus</name>
    <dbReference type="NCBI Taxonomy" id="291045"/>
    <lineage>
        <taxon>Bacteria</taxon>
        <taxon>Bacillati</taxon>
        <taxon>Actinomycetota</taxon>
        <taxon>Actinomycetes</taxon>
        <taxon>Micrococcales</taxon>
        <taxon>Micrococcaceae</taxon>
        <taxon>Arthrobacter</taxon>
    </lineage>
</organism>
<keyword evidence="2" id="KW-1185">Reference proteome</keyword>
<comment type="caution">
    <text evidence="1">The sequence shown here is derived from an EMBL/GenBank/DDBJ whole genome shotgun (WGS) entry which is preliminary data.</text>
</comment>
<dbReference type="InterPro" id="IPR037523">
    <property type="entry name" value="VOC_core"/>
</dbReference>
<proteinExistence type="predicted"/>
<dbReference type="Gene3D" id="3.10.180.10">
    <property type="entry name" value="2,3-Dihydroxybiphenyl 1,2-Dioxygenase, domain 1"/>
    <property type="match status" value="1"/>
</dbReference>
<protein>
    <submittedName>
        <fullName evidence="1">Glyoxalase</fullName>
    </submittedName>
</protein>
<evidence type="ECO:0000313" key="1">
    <source>
        <dbReference type="EMBL" id="PXA65086.1"/>
    </source>
</evidence>
<dbReference type="Pfam" id="PF00903">
    <property type="entry name" value="Glyoxalase"/>
    <property type="match status" value="1"/>
</dbReference>
<dbReference type="InterPro" id="IPR029068">
    <property type="entry name" value="Glyas_Bleomycin-R_OHBP_Dase"/>
</dbReference>
<dbReference type="RefSeq" id="WP_110106262.1">
    <property type="nucleotide sequence ID" value="NZ_JACBZZ010000001.1"/>
</dbReference>
<sequence>MPALPHIDHLALTVTDITVSTSFYSRLWETEPTGYMDDGPFIRRIFTLAGGLTLGLTQHTISSAKDFDEKNPGLDHIGFAVKGRAGLLEWRDHLEKLGVKHSGLVEASYGTALSFKDPDGIALEFFLAAD</sequence>
<dbReference type="SUPFAM" id="SSF54593">
    <property type="entry name" value="Glyoxalase/Bleomycin resistance protein/Dihydroxybiphenyl dioxygenase"/>
    <property type="match status" value="1"/>
</dbReference>
<dbReference type="CDD" id="cd06587">
    <property type="entry name" value="VOC"/>
    <property type="match status" value="1"/>
</dbReference>
<dbReference type="EMBL" id="QHLZ01000006">
    <property type="protein sequence ID" value="PXA65086.1"/>
    <property type="molecule type" value="Genomic_DNA"/>
</dbReference>
<gene>
    <name evidence="1" type="ORF">CVS29_10325</name>
</gene>
<reference evidence="1 2" key="1">
    <citation type="submission" date="2018-05" db="EMBL/GenBank/DDBJ databases">
        <title>Genetic diversity of glacier-inhabiting Cryobacterium bacteria in China and description of Cryobacterium mengkeensis sp. nov. and Arthrobacter glacialis sp. nov.</title>
        <authorList>
            <person name="Liu Q."/>
            <person name="Xin Y.-H."/>
        </authorList>
    </citation>
    <scope>NUCLEOTIDE SEQUENCE [LARGE SCALE GENOMIC DNA]</scope>
    <source>
        <strain evidence="1 2">GP3</strain>
    </source>
</reference>